<accession>C6HXD6</accession>
<evidence type="ECO:0000313" key="1">
    <source>
        <dbReference type="EMBL" id="EES52688.1"/>
    </source>
</evidence>
<name>C6HXD6_9BACT</name>
<organism evidence="1 2">
    <name type="scientific">Leptospirillum ferrodiazotrophum</name>
    <dbReference type="NCBI Taxonomy" id="412449"/>
    <lineage>
        <taxon>Bacteria</taxon>
        <taxon>Pseudomonadati</taxon>
        <taxon>Nitrospirota</taxon>
        <taxon>Nitrospiria</taxon>
        <taxon>Nitrospirales</taxon>
        <taxon>Nitrospiraceae</taxon>
        <taxon>Leptospirillum</taxon>
    </lineage>
</organism>
<dbReference type="SUPFAM" id="SSF75169">
    <property type="entry name" value="DsrEFH-like"/>
    <property type="match status" value="1"/>
</dbReference>
<dbReference type="InterPro" id="IPR003787">
    <property type="entry name" value="Sulphur_relay_DsrE/F-like"/>
</dbReference>
<dbReference type="Proteomes" id="UP000009374">
    <property type="component" value="Unassembled WGS sequence"/>
</dbReference>
<proteinExistence type="predicted"/>
<dbReference type="EMBL" id="GG693873">
    <property type="protein sequence ID" value="EES52688.1"/>
    <property type="molecule type" value="Genomic_DNA"/>
</dbReference>
<protein>
    <submittedName>
        <fullName evidence="1">Uncharacterized protein</fullName>
    </submittedName>
</protein>
<gene>
    <name evidence="1" type="ORF">UBAL3_92050059</name>
</gene>
<dbReference type="Pfam" id="PF02635">
    <property type="entry name" value="DsrE"/>
    <property type="match status" value="1"/>
</dbReference>
<sequence>MTEVAPRRVLILLLRSPEWTPYATVLRLADALLSEGCHVTLFLMDDAVLGLLAPHGKPRELAPVFPLLSRGAEVAVCQSTAEVRGVGPEDLPPGARFETQVQLGHLAGTVDLFLPFVN</sequence>
<dbReference type="InterPro" id="IPR027396">
    <property type="entry name" value="DsrEFH-like"/>
</dbReference>
<dbReference type="AlphaFoldDB" id="C6HXD6"/>
<reference evidence="1 2" key="1">
    <citation type="journal article" date="2009" name="Appl. Environ. Microbiol.">
        <title>Community genomic and proteomic analyses of chemoautotrophic iron-oxidizing "Leptospirillum rubarum" (Group II) and "Leptospirillum ferrodiazotrophum" (Group III) bacteria in acid mine drainage biofilms.</title>
        <authorList>
            <person name="Goltsman D.S."/>
            <person name="Denef V.J."/>
            <person name="Singer S.W."/>
            <person name="VerBerkmoes N.C."/>
            <person name="Lefsrud M."/>
            <person name="Mueller R.S."/>
            <person name="Dick G.J."/>
            <person name="Sun C.L."/>
            <person name="Wheeler K.E."/>
            <person name="Zemla A."/>
            <person name="Baker B.J."/>
            <person name="Hauser L."/>
            <person name="Land M."/>
            <person name="Shah M.B."/>
            <person name="Thelen M.P."/>
            <person name="Hettich R.L."/>
            <person name="Banfield J.F."/>
        </authorList>
    </citation>
    <scope>NUCLEOTIDE SEQUENCE [LARGE SCALE GENOMIC DNA]</scope>
</reference>
<keyword evidence="2" id="KW-1185">Reference proteome</keyword>
<dbReference type="Gene3D" id="3.40.1260.10">
    <property type="entry name" value="DsrEFH-like"/>
    <property type="match status" value="1"/>
</dbReference>
<evidence type="ECO:0000313" key="2">
    <source>
        <dbReference type="Proteomes" id="UP000009374"/>
    </source>
</evidence>